<evidence type="ECO:0000313" key="2">
    <source>
        <dbReference type="Proteomes" id="UP001218021"/>
    </source>
</evidence>
<protein>
    <submittedName>
        <fullName evidence="1">Uncharacterized protein</fullName>
    </submittedName>
</protein>
<dbReference type="Proteomes" id="UP001218021">
    <property type="component" value="Unassembled WGS sequence"/>
</dbReference>
<dbReference type="EMBL" id="JAQOND010000032">
    <property type="protein sequence ID" value="MDC2828451.1"/>
    <property type="molecule type" value="Genomic_DNA"/>
</dbReference>
<name>A0AAJ1HPV5_LIMMU</name>
<sequence>MIKKGKHKTMDINVLYQMPLEIGSKKTYGEHIKECIDGCSVCKMMRRFEAHCKMNQRSEIAGISMDKVHFFQKMSSDDEDIRHWYPDRLEALDGKGCITLDAYFNLKGHGFNDTQIVRYFHISSKAFRDFKDDNVPGWKSNDAKYEPAIIAAMKRYDLAHQN</sequence>
<organism evidence="1 2">
    <name type="scientific">Limosilactobacillus mucosae</name>
    <name type="common">Lactobacillus mucosae</name>
    <dbReference type="NCBI Taxonomy" id="97478"/>
    <lineage>
        <taxon>Bacteria</taxon>
        <taxon>Bacillati</taxon>
        <taxon>Bacillota</taxon>
        <taxon>Bacilli</taxon>
        <taxon>Lactobacillales</taxon>
        <taxon>Lactobacillaceae</taxon>
        <taxon>Limosilactobacillus</taxon>
    </lineage>
</organism>
<dbReference type="RefSeq" id="WP_272207401.1">
    <property type="nucleotide sequence ID" value="NZ_JAQONC010000001.1"/>
</dbReference>
<gene>
    <name evidence="1" type="ORF">PO158_09180</name>
</gene>
<dbReference type="AlphaFoldDB" id="A0AAJ1HPV5"/>
<reference evidence="1" key="1">
    <citation type="submission" date="2023-01" db="EMBL/GenBank/DDBJ databases">
        <title>Genome analysis of 13 Lactobacillus isolated from gut of wild boar.</title>
        <authorList>
            <person name="Papp P."/>
            <person name="Libisch B."/>
            <person name="Nagy T."/>
            <person name="Olasz F."/>
        </authorList>
    </citation>
    <scope>NUCLEOTIDE SEQUENCE</scope>
    <source>
        <strain evidence="1">F108</strain>
    </source>
</reference>
<proteinExistence type="predicted"/>
<comment type="caution">
    <text evidence="1">The sequence shown here is derived from an EMBL/GenBank/DDBJ whole genome shotgun (WGS) entry which is preliminary data.</text>
</comment>
<evidence type="ECO:0000313" key="1">
    <source>
        <dbReference type="EMBL" id="MDC2828451.1"/>
    </source>
</evidence>
<accession>A0AAJ1HPV5</accession>